<name>A0A139H099_9PEZI</name>
<keyword evidence="3" id="KW-1185">Reference proteome</keyword>
<keyword evidence="1" id="KW-0472">Membrane</keyword>
<proteinExistence type="predicted"/>
<dbReference type="Proteomes" id="UP000070133">
    <property type="component" value="Unassembled WGS sequence"/>
</dbReference>
<sequence length="112" mass="12599">MTPKTLFERLNAAGQSLLPISYSKLKMLRYDILRVCLAVLELLHTRAKLDMAFSEVDSVLRTKLDLTTQALLDALSTFCRTSFLFVELTLLDGFLLSLLALFAHDPHLDLTA</sequence>
<protein>
    <submittedName>
        <fullName evidence="2">Uncharacterized protein</fullName>
    </submittedName>
</protein>
<evidence type="ECO:0000313" key="2">
    <source>
        <dbReference type="EMBL" id="KXS95885.1"/>
    </source>
</evidence>
<dbReference type="EMBL" id="LFZN01000195">
    <property type="protein sequence ID" value="KXS95885.1"/>
    <property type="molecule type" value="Genomic_DNA"/>
</dbReference>
<keyword evidence="1" id="KW-1133">Transmembrane helix</keyword>
<accession>A0A139H099</accession>
<gene>
    <name evidence="2" type="ORF">AC578_9953</name>
</gene>
<comment type="caution">
    <text evidence="2">The sequence shown here is derived from an EMBL/GenBank/DDBJ whole genome shotgun (WGS) entry which is preliminary data.</text>
</comment>
<evidence type="ECO:0000256" key="1">
    <source>
        <dbReference type="SAM" id="Phobius"/>
    </source>
</evidence>
<feature type="transmembrane region" description="Helical" evidence="1">
    <location>
        <begin position="83"/>
        <end position="103"/>
    </location>
</feature>
<organism evidence="2 3">
    <name type="scientific">Pseudocercospora eumusae</name>
    <dbReference type="NCBI Taxonomy" id="321146"/>
    <lineage>
        <taxon>Eukaryota</taxon>
        <taxon>Fungi</taxon>
        <taxon>Dikarya</taxon>
        <taxon>Ascomycota</taxon>
        <taxon>Pezizomycotina</taxon>
        <taxon>Dothideomycetes</taxon>
        <taxon>Dothideomycetidae</taxon>
        <taxon>Mycosphaerellales</taxon>
        <taxon>Mycosphaerellaceae</taxon>
        <taxon>Pseudocercospora</taxon>
    </lineage>
</organism>
<reference evidence="2 3" key="1">
    <citation type="submission" date="2015-07" db="EMBL/GenBank/DDBJ databases">
        <title>Comparative genomics of the Sigatoka disease complex on banana suggests a link between parallel evolutionary changes in Pseudocercospora fijiensis and Pseudocercospora eumusae and increased virulence on the banana host.</title>
        <authorList>
            <person name="Chang T.-C."/>
            <person name="Salvucci A."/>
            <person name="Crous P.W."/>
            <person name="Stergiopoulos I."/>
        </authorList>
    </citation>
    <scope>NUCLEOTIDE SEQUENCE [LARGE SCALE GENOMIC DNA]</scope>
    <source>
        <strain evidence="2 3">CBS 114824</strain>
    </source>
</reference>
<keyword evidence="1" id="KW-0812">Transmembrane</keyword>
<evidence type="ECO:0000313" key="3">
    <source>
        <dbReference type="Proteomes" id="UP000070133"/>
    </source>
</evidence>
<dbReference type="AlphaFoldDB" id="A0A139H099"/>